<comment type="subunit">
    <text evidence="8">Component of the mitochondrial contact site and cristae organizing system (MICOS) complex.</text>
</comment>
<evidence type="ECO:0000256" key="7">
    <source>
        <dbReference type="ARBA" id="ARBA00023136"/>
    </source>
</evidence>
<keyword evidence="10" id="KW-1185">Reference proteome</keyword>
<keyword evidence="7" id="KW-0472">Membrane</keyword>
<comment type="function">
    <text evidence="8">Component of the MICOS complex, a large protein complex of the mitochondrial inner membrane that plays crucial roles in the maintenance of crista junctions, inner membrane architecture, and formation of contact sites to the outer membrane.</text>
</comment>
<comment type="subcellular location">
    <subcellularLocation>
        <location evidence="1 8">Mitochondrion inner membrane</location>
        <topology evidence="1 8">Single-pass membrane protein</topology>
    </subcellularLocation>
</comment>
<proteinExistence type="inferred from homology"/>
<comment type="similarity">
    <text evidence="2 8">Belongs to the MICOS complex subunit Mic13 family.</text>
</comment>
<dbReference type="Pfam" id="PF15884">
    <property type="entry name" value="QIL1"/>
    <property type="match status" value="1"/>
</dbReference>
<dbReference type="Proteomes" id="UP000502823">
    <property type="component" value="Unassembled WGS sequence"/>
</dbReference>
<evidence type="ECO:0000313" key="9">
    <source>
        <dbReference type="EMBL" id="GFG31969.1"/>
    </source>
</evidence>
<evidence type="ECO:0000256" key="8">
    <source>
        <dbReference type="RuleBase" id="RU363009"/>
    </source>
</evidence>
<name>A0A6L2PHD2_COPFO</name>
<evidence type="ECO:0000256" key="6">
    <source>
        <dbReference type="ARBA" id="ARBA00023128"/>
    </source>
</evidence>
<evidence type="ECO:0000256" key="1">
    <source>
        <dbReference type="ARBA" id="ARBA00004434"/>
    </source>
</evidence>
<dbReference type="OrthoDB" id="5948578at2759"/>
<dbReference type="PANTHER" id="PTHR31816">
    <property type="entry name" value="MICOS COMPLEX SUBUNIT MIC13"/>
    <property type="match status" value="1"/>
</dbReference>
<dbReference type="AlphaFoldDB" id="A0A6L2PHD2"/>
<dbReference type="GO" id="GO:0061617">
    <property type="term" value="C:MICOS complex"/>
    <property type="evidence" value="ECO:0007669"/>
    <property type="project" value="UniProtKB-UniRule"/>
</dbReference>
<comment type="caution">
    <text evidence="9">The sequence shown here is derived from an EMBL/GenBank/DDBJ whole genome shotgun (WGS) entry which is preliminary data.</text>
</comment>
<evidence type="ECO:0000256" key="3">
    <source>
        <dbReference type="ARBA" id="ARBA00022692"/>
    </source>
</evidence>
<dbReference type="EMBL" id="BLKM01000343">
    <property type="protein sequence ID" value="GFG31969.1"/>
    <property type="molecule type" value="Genomic_DNA"/>
</dbReference>
<keyword evidence="4 8" id="KW-0999">Mitochondrion inner membrane</keyword>
<dbReference type="GO" id="GO:0044284">
    <property type="term" value="C:mitochondrial crista junction"/>
    <property type="evidence" value="ECO:0007669"/>
    <property type="project" value="TreeGrafter"/>
</dbReference>
<dbReference type="InterPro" id="IPR026769">
    <property type="entry name" value="Mic13"/>
</dbReference>
<dbReference type="GO" id="GO:0042407">
    <property type="term" value="P:cristae formation"/>
    <property type="evidence" value="ECO:0007669"/>
    <property type="project" value="TreeGrafter"/>
</dbReference>
<keyword evidence="6 8" id="KW-0496">Mitochondrion</keyword>
<accession>A0A6L2PHD2</accession>
<keyword evidence="5" id="KW-1133">Transmembrane helix</keyword>
<evidence type="ECO:0000313" key="10">
    <source>
        <dbReference type="Proteomes" id="UP000502823"/>
    </source>
</evidence>
<gene>
    <name evidence="9" type="ORF">Cfor_01873</name>
</gene>
<protein>
    <recommendedName>
        <fullName evidence="8">MICOS complex subunit MIC13</fullName>
    </recommendedName>
</protein>
<evidence type="ECO:0000256" key="5">
    <source>
        <dbReference type="ARBA" id="ARBA00022989"/>
    </source>
</evidence>
<dbReference type="PANTHER" id="PTHR31816:SF3">
    <property type="entry name" value="MICOS COMPLEX SUBUNIT MIC13"/>
    <property type="match status" value="1"/>
</dbReference>
<evidence type="ECO:0000256" key="2">
    <source>
        <dbReference type="ARBA" id="ARBA00006771"/>
    </source>
</evidence>
<reference evidence="10" key="1">
    <citation type="submission" date="2020-01" db="EMBL/GenBank/DDBJ databases">
        <title>Draft genome sequence of the Termite Coptotermes fromosanus.</title>
        <authorList>
            <person name="Itakura S."/>
            <person name="Yosikawa Y."/>
            <person name="Umezawa K."/>
        </authorList>
    </citation>
    <scope>NUCLEOTIDE SEQUENCE [LARGE SCALE GENOMIC DNA]</scope>
</reference>
<sequence>MLVFQVPELPKVDELCFTAKNYWNKGVIASFIFLSNLPNKTAEWSKQGYEYVVRQLEASQEKNPNTVKGQDTAKQ</sequence>
<keyword evidence="3" id="KW-0812">Transmembrane</keyword>
<evidence type="ECO:0000256" key="4">
    <source>
        <dbReference type="ARBA" id="ARBA00022792"/>
    </source>
</evidence>
<organism evidence="9 10">
    <name type="scientific">Coptotermes formosanus</name>
    <name type="common">Formosan subterranean termite</name>
    <dbReference type="NCBI Taxonomy" id="36987"/>
    <lineage>
        <taxon>Eukaryota</taxon>
        <taxon>Metazoa</taxon>
        <taxon>Ecdysozoa</taxon>
        <taxon>Arthropoda</taxon>
        <taxon>Hexapoda</taxon>
        <taxon>Insecta</taxon>
        <taxon>Pterygota</taxon>
        <taxon>Neoptera</taxon>
        <taxon>Polyneoptera</taxon>
        <taxon>Dictyoptera</taxon>
        <taxon>Blattodea</taxon>
        <taxon>Blattoidea</taxon>
        <taxon>Termitoidae</taxon>
        <taxon>Rhinotermitidae</taxon>
        <taxon>Coptotermes</taxon>
    </lineage>
</organism>
<dbReference type="InParanoid" id="A0A6L2PHD2"/>